<feature type="domain" description="G5" evidence="9">
    <location>
        <begin position="1062"/>
        <end position="1147"/>
    </location>
</feature>
<dbReference type="Gene3D" id="2.20.230.30">
    <property type="match status" value="1"/>
</dbReference>
<feature type="region of interest" description="Disordered" evidence="7">
    <location>
        <begin position="57"/>
        <end position="197"/>
    </location>
</feature>
<comment type="subcellular location">
    <subcellularLocation>
        <location evidence="1">Secreted</location>
        <location evidence="1">Cell wall</location>
        <topology evidence="1">Peptidoglycan-anchor</topology>
    </subcellularLocation>
</comment>
<feature type="domain" description="G5" evidence="9">
    <location>
        <begin position="934"/>
        <end position="1019"/>
    </location>
</feature>
<dbReference type="EMBL" id="LT906462">
    <property type="protein sequence ID" value="SNV81553.1"/>
    <property type="molecule type" value="Genomic_DNA"/>
</dbReference>
<feature type="region of interest" description="Disordered" evidence="7">
    <location>
        <begin position="635"/>
        <end position="1361"/>
    </location>
</feature>
<dbReference type="Pfam" id="PF04650">
    <property type="entry name" value="YSIRK_signal"/>
    <property type="match status" value="1"/>
</dbReference>
<keyword evidence="5" id="KW-0677">Repeat</keyword>
<evidence type="ECO:0000256" key="4">
    <source>
        <dbReference type="ARBA" id="ARBA00022729"/>
    </source>
</evidence>
<dbReference type="SUPFAM" id="SSF49899">
    <property type="entry name" value="Concanavalin A-like lectins/glucanases"/>
    <property type="match status" value="1"/>
</dbReference>
<dbReference type="InterPro" id="IPR019931">
    <property type="entry name" value="LPXTG_anchor"/>
</dbReference>
<keyword evidence="11" id="KW-1185">Reference proteome</keyword>
<feature type="domain" description="G5" evidence="9">
    <location>
        <begin position="1190"/>
        <end position="1275"/>
    </location>
</feature>
<feature type="compositionally biased region" description="Low complexity" evidence="7">
    <location>
        <begin position="1177"/>
        <end position="1196"/>
    </location>
</feature>
<name>A0A240AFB7_9STAP</name>
<evidence type="ECO:0000313" key="10">
    <source>
        <dbReference type="EMBL" id="SNV81553.1"/>
    </source>
</evidence>
<dbReference type="InterPro" id="IPR031477">
    <property type="entry name" value="SasG_E"/>
</dbReference>
<evidence type="ECO:0000256" key="1">
    <source>
        <dbReference type="ARBA" id="ARBA00004168"/>
    </source>
</evidence>
<feature type="compositionally biased region" description="Low complexity" evidence="7">
    <location>
        <begin position="980"/>
        <end position="991"/>
    </location>
</feature>
<feature type="compositionally biased region" description="Low complexity" evidence="7">
    <location>
        <begin position="665"/>
        <end position="684"/>
    </location>
</feature>
<feature type="compositionally biased region" description="Low complexity" evidence="7">
    <location>
        <begin position="1108"/>
        <end position="1119"/>
    </location>
</feature>
<keyword evidence="4" id="KW-0732">Signal</keyword>
<dbReference type="NCBIfam" id="TIGR01167">
    <property type="entry name" value="LPXTG_anchor"/>
    <property type="match status" value="1"/>
</dbReference>
<gene>
    <name evidence="10" type="primary">pls_2</name>
    <name evidence="10" type="ORF">SAMEA4384403_02452</name>
</gene>
<dbReference type="InterPro" id="IPR013320">
    <property type="entry name" value="ConA-like_dom_sf"/>
</dbReference>
<dbReference type="PANTHER" id="PTHR37824:SF1">
    <property type="entry name" value="IRON-REGULATED SURFACE DETERMINANT PROTEIN C"/>
    <property type="match status" value="1"/>
</dbReference>
<proteinExistence type="predicted"/>
<evidence type="ECO:0000256" key="7">
    <source>
        <dbReference type="SAM" id="MobiDB-lite"/>
    </source>
</evidence>
<feature type="compositionally biased region" description="Basic and acidic residues" evidence="7">
    <location>
        <begin position="86"/>
        <end position="197"/>
    </location>
</feature>
<dbReference type="Proteomes" id="UP000242084">
    <property type="component" value="Chromosome 1"/>
</dbReference>
<sequence>MCGKKMSFLSNKLNKYSIRKFTVGTASILVGATLFLGLNNEAAAQENHENNIEIKQSKSVNDGNPIVKEEVSSEVEADNAPVENSKNTEKAVSTEEKADNAPVRDSKNTEKAVSTEEKADNAPVRDSKNTEEAVSTEEKTDNASVRDSRNTEKAVSTEEKTDNASVRDSRNTEEAVSTEEKTDNASVRDSRNTEEAVNNRKIISNNLSKISNNELKENEKATIIDKLEKTITDLSEKEIEKVITSEVLKNYSNKKNNQPTMALRSMPRSITSEPENKSSLRLARSANDNSVTVKGTDNFNFYGDVIQRTYPEEFPDKDTVVAINPKNKPSTGSKGALEYKNKIDFRKDFTINIPIANNNQGNTTGADGWGFIFTEGNGQDFLNKGGILRDKGIADAFGFKIDTSFNNVLGTTDPIDADKKNNLSQIGGASKIGYGAFVRNGADGISKQVGSNALGSKDKPVNKIQYADNTTNIYDGKFHGQRFNDVVLSYNADNGKLTATYAGKIWESTLSDLGADKTKNYNFLITSSHMINRYSYGIMRTDLESLTITTPQDSVIAGTPEVQTEEVPFETKREFNPNLEPGTEQVKQKGKPGEKTITTPITVNPITGEKVGEGEPTVEVTTPPVDEIIEYGGEKIPQGHKDEFDPNLPVDTTEEKPGKPGVKNPDTGEVVVPPVDDVTKVGPKTGTPEVQTEEVPFETKREFNPNLEPGTEQVKQKGKPGEKTFTTPITVNPITGEKVGEGEPTVEVTTPPVDEIIEYGGEKIPQGHKDEFDPNLPVDTTEEKPGKPGVKNPDTGEVVVPPVDDVTKVGPKTGTPEVQTEEVPFETKREFNPNLEPGTEQVKQKGKPGEKTITTPITVNPITGEKVGEGEPTVEVTTPPVDEIIEYGGEKIPQGHKDEFDPNLPVDTTEEKPGKPGVKNPDTGEVVVPPVDDVTKVGPKTGTPEVQTEEVPFETKREFNPNLEPGTEQVKQKGKPGEKTITTPITVNPITGEKVGEGEPTVEVTTPPVDEIIEYGGEKIPQGHKDEFDPNLPVDTTEEKPGKPGVKNPDTGEVVVPPVDDVTKVGPKTGTPEVQTEEVPFETKREFNPNLEPGTEQVKQKGKPGEKTITTPITVNPITGEKVGEGEPTVEVTTPPVDEIIEYGGEKIPQGHKDEFDPNLPVDTTEEKPGKPGVKNPDTGEVVVPPVDDVTKVGPKTGTPEVQTEEVPFETKREFNPNLEPGTEQVKQKGKPGEKTITTPITVNPITGEKVGEGEPTVEVTTPPVDEIIEYGGEKIPQGHKDEFDPNLPVDTTEEKPGKPGVKNPDTGEVVVPPVDDVTKVGPKTGTPEVKIAVNNKGPLNESNIKQKSDKKLPDTGEATNNDTMLFGSLFTGLGLLLFGRRKKQED</sequence>
<organism evidence="10 11">
    <name type="scientific">Mammaliicoccus stepanovicii</name>
    <dbReference type="NCBI Taxonomy" id="643214"/>
    <lineage>
        <taxon>Bacteria</taxon>
        <taxon>Bacillati</taxon>
        <taxon>Bacillota</taxon>
        <taxon>Bacilli</taxon>
        <taxon>Bacillales</taxon>
        <taxon>Staphylococcaceae</taxon>
        <taxon>Mammaliicoccus</taxon>
    </lineage>
</organism>
<evidence type="ECO:0000256" key="3">
    <source>
        <dbReference type="ARBA" id="ARBA00022525"/>
    </source>
</evidence>
<dbReference type="PANTHER" id="PTHR37824">
    <property type="entry name" value="IRON-REGULATED SURFACE DETERMINANT PROTEIN C"/>
    <property type="match status" value="1"/>
</dbReference>
<dbReference type="NCBIfam" id="TIGR01168">
    <property type="entry name" value="YSIRK_signal"/>
    <property type="match status" value="1"/>
</dbReference>
<feature type="compositionally biased region" description="Low complexity" evidence="7">
    <location>
        <begin position="1305"/>
        <end position="1324"/>
    </location>
</feature>
<keyword evidence="3" id="KW-0964">Secreted</keyword>
<dbReference type="Pfam" id="PF07501">
    <property type="entry name" value="G5"/>
    <property type="match status" value="6"/>
</dbReference>
<accession>A0A240AFB7</accession>
<evidence type="ECO:0000259" key="8">
    <source>
        <dbReference type="PROSITE" id="PS50847"/>
    </source>
</evidence>
<feature type="compositionally biased region" description="Low complexity" evidence="7">
    <location>
        <begin position="1236"/>
        <end position="1247"/>
    </location>
</feature>
<evidence type="ECO:0000256" key="2">
    <source>
        <dbReference type="ARBA" id="ARBA00022512"/>
    </source>
</evidence>
<dbReference type="Gene3D" id="2.60.120.200">
    <property type="match status" value="1"/>
</dbReference>
<dbReference type="Pfam" id="PF00746">
    <property type="entry name" value="Gram_pos_anchor"/>
    <property type="match status" value="1"/>
</dbReference>
<evidence type="ECO:0000256" key="6">
    <source>
        <dbReference type="ARBA" id="ARBA00023088"/>
    </source>
</evidence>
<protein>
    <submittedName>
        <fullName evidence="10">Cell wall-anchored protein</fullName>
    </submittedName>
</protein>
<dbReference type="SMART" id="SM01208">
    <property type="entry name" value="G5"/>
    <property type="match status" value="6"/>
</dbReference>
<dbReference type="InterPro" id="IPR050436">
    <property type="entry name" value="IsdA"/>
</dbReference>
<dbReference type="Pfam" id="PF18483">
    <property type="entry name" value="Lectin_L-type_dom"/>
    <property type="match status" value="1"/>
</dbReference>
<reference evidence="10 11" key="1">
    <citation type="submission" date="2017-06" db="EMBL/GenBank/DDBJ databases">
        <authorList>
            <consortium name="Pathogen Informatics"/>
        </authorList>
    </citation>
    <scope>NUCLEOTIDE SEQUENCE [LARGE SCALE GENOMIC DNA]</scope>
    <source>
        <strain evidence="10 11">NCTC13839</strain>
    </source>
</reference>
<keyword evidence="6" id="KW-0572">Peptidoglycan-anchor</keyword>
<dbReference type="InterPro" id="IPR011098">
    <property type="entry name" value="G5_dom"/>
</dbReference>
<feature type="compositionally biased region" description="Low complexity" evidence="7">
    <location>
        <begin position="921"/>
        <end position="940"/>
    </location>
</feature>
<dbReference type="InterPro" id="IPR005877">
    <property type="entry name" value="YSIRK_signal_dom"/>
</dbReference>
<evidence type="ECO:0000259" key="9">
    <source>
        <dbReference type="PROSITE" id="PS51109"/>
    </source>
</evidence>
<feature type="compositionally biased region" description="Low complexity" evidence="7">
    <location>
        <begin position="793"/>
        <end position="812"/>
    </location>
</feature>
<feature type="region of interest" description="Disordered" evidence="7">
    <location>
        <begin position="574"/>
        <end position="600"/>
    </location>
</feature>
<feature type="domain" description="G5" evidence="9">
    <location>
        <begin position="806"/>
        <end position="891"/>
    </location>
</feature>
<feature type="domain" description="G5" evidence="9">
    <location>
        <begin position="553"/>
        <end position="635"/>
    </location>
</feature>
<feature type="domain" description="Gram-positive cocci surface proteins LPxTG" evidence="8">
    <location>
        <begin position="1353"/>
        <end position="1387"/>
    </location>
</feature>
<feature type="domain" description="G5" evidence="9">
    <location>
        <begin position="678"/>
        <end position="763"/>
    </location>
</feature>
<evidence type="ECO:0000313" key="11">
    <source>
        <dbReference type="Proteomes" id="UP000242084"/>
    </source>
</evidence>
<dbReference type="Pfam" id="PF17041">
    <property type="entry name" value="SasG_E"/>
    <property type="match status" value="6"/>
</dbReference>
<evidence type="ECO:0000256" key="5">
    <source>
        <dbReference type="ARBA" id="ARBA00022737"/>
    </source>
</evidence>
<dbReference type="PROSITE" id="PS50847">
    <property type="entry name" value="GRAM_POS_ANCHORING"/>
    <property type="match status" value="1"/>
</dbReference>
<dbReference type="Gene3D" id="2.20.230.10">
    <property type="entry name" value="Resuscitation-promoting factor rpfb"/>
    <property type="match status" value="5"/>
</dbReference>
<feature type="compositionally biased region" description="Low complexity" evidence="7">
    <location>
        <begin position="852"/>
        <end position="863"/>
    </location>
</feature>
<dbReference type="PROSITE" id="PS51109">
    <property type="entry name" value="G5"/>
    <property type="match status" value="6"/>
</dbReference>
<feature type="compositionally biased region" description="Polar residues" evidence="7">
    <location>
        <begin position="724"/>
        <end position="733"/>
    </location>
</feature>
<keyword evidence="2" id="KW-0134">Cell wall</keyword>
<feature type="compositionally biased region" description="Basic and acidic residues" evidence="7">
    <location>
        <begin position="1345"/>
        <end position="1355"/>
    </location>
</feature>
<feature type="compositionally biased region" description="Low complexity" evidence="7">
    <location>
        <begin position="1049"/>
        <end position="1068"/>
    </location>
</feature>
<dbReference type="KEGG" id="sste:SAMEA4384403_2452"/>